<evidence type="ECO:0000256" key="7">
    <source>
        <dbReference type="ARBA" id="ARBA00042988"/>
    </source>
</evidence>
<dbReference type="EC" id="1.1.1.179" evidence="4"/>
<proteinExistence type="inferred from homology"/>
<evidence type="ECO:0000256" key="5">
    <source>
        <dbReference type="ARBA" id="ARBA00040603"/>
    </source>
</evidence>
<accession>A0A812B567</accession>
<dbReference type="GO" id="GO:0047837">
    <property type="term" value="F:D-xylose 1-dehydrogenase (NADP+) activity"/>
    <property type="evidence" value="ECO:0007669"/>
    <property type="project" value="UniProtKB-EC"/>
</dbReference>
<reference evidence="13" key="1">
    <citation type="submission" date="2021-01" db="EMBL/GenBank/DDBJ databases">
        <authorList>
            <person name="Li R."/>
            <person name="Bekaert M."/>
        </authorList>
    </citation>
    <scope>NUCLEOTIDE SEQUENCE</scope>
    <source>
        <strain evidence="13">Farmed</strain>
    </source>
</reference>
<evidence type="ECO:0000256" key="10">
    <source>
        <dbReference type="ARBA" id="ARBA00049233"/>
    </source>
</evidence>
<evidence type="ECO:0000259" key="11">
    <source>
        <dbReference type="Pfam" id="PF01408"/>
    </source>
</evidence>
<comment type="similarity">
    <text evidence="1">Belongs to the Gfo/Idh/MocA family.</text>
</comment>
<evidence type="ECO:0000256" key="2">
    <source>
        <dbReference type="ARBA" id="ARBA00023002"/>
    </source>
</evidence>
<dbReference type="Proteomes" id="UP000597762">
    <property type="component" value="Unassembled WGS sequence"/>
</dbReference>
<dbReference type="Gene3D" id="3.40.50.720">
    <property type="entry name" value="NAD(P)-binding Rossmann-like Domain"/>
    <property type="match status" value="1"/>
</dbReference>
<evidence type="ECO:0000256" key="9">
    <source>
        <dbReference type="ARBA" id="ARBA00047423"/>
    </source>
</evidence>
<gene>
    <name evidence="13" type="ORF">SPHA_11643</name>
</gene>
<protein>
    <recommendedName>
        <fullName evidence="5">Trans-1,2-dihydrobenzene-1,2-diol dehydrogenase</fullName>
        <ecNumber evidence="4">1.1.1.179</ecNumber>
        <ecNumber evidence="3">1.3.1.20</ecNumber>
    </recommendedName>
    <alternativeName>
        <fullName evidence="8">D-xylose 1-dehydrogenase</fullName>
    </alternativeName>
    <alternativeName>
        <fullName evidence="7">D-xylose-NADP dehydrogenase</fullName>
    </alternativeName>
    <alternativeName>
        <fullName evidence="6">Dimeric dihydrodiol dehydrogenase</fullName>
    </alternativeName>
</protein>
<dbReference type="Pfam" id="PF22725">
    <property type="entry name" value="GFO_IDH_MocA_C3"/>
    <property type="match status" value="1"/>
</dbReference>
<dbReference type="Pfam" id="PF01408">
    <property type="entry name" value="GFO_IDH_MocA"/>
    <property type="match status" value="1"/>
</dbReference>
<comment type="catalytic activity">
    <reaction evidence="10">
        <text>D-xylose + NADP(+) = D-xylono-1,5-lactone + NADPH + H(+)</text>
        <dbReference type="Rhea" id="RHEA:22000"/>
        <dbReference type="ChEBI" id="CHEBI:15378"/>
        <dbReference type="ChEBI" id="CHEBI:15867"/>
        <dbReference type="ChEBI" id="CHEBI:53455"/>
        <dbReference type="ChEBI" id="CHEBI:57783"/>
        <dbReference type="ChEBI" id="CHEBI:58349"/>
        <dbReference type="EC" id="1.1.1.179"/>
    </reaction>
</comment>
<evidence type="ECO:0000313" key="13">
    <source>
        <dbReference type="EMBL" id="CAE1171552.1"/>
    </source>
</evidence>
<name>A0A812B567_ACAPH</name>
<dbReference type="InterPro" id="IPR000683">
    <property type="entry name" value="Gfo/Idh/MocA-like_OxRdtase_N"/>
</dbReference>
<dbReference type="Gene3D" id="3.30.360.10">
    <property type="entry name" value="Dihydrodipicolinate Reductase, domain 2"/>
    <property type="match status" value="1"/>
</dbReference>
<feature type="domain" description="GFO/IDH/MocA-like oxidoreductase" evidence="12">
    <location>
        <begin position="130"/>
        <end position="244"/>
    </location>
</feature>
<evidence type="ECO:0000256" key="8">
    <source>
        <dbReference type="ARBA" id="ARBA00043025"/>
    </source>
</evidence>
<dbReference type="GO" id="GO:0000166">
    <property type="term" value="F:nucleotide binding"/>
    <property type="evidence" value="ECO:0007669"/>
    <property type="project" value="InterPro"/>
</dbReference>
<organism evidence="13 14">
    <name type="scientific">Acanthosepion pharaonis</name>
    <name type="common">Pharaoh cuttlefish</name>
    <name type="synonym">Sepia pharaonis</name>
    <dbReference type="NCBI Taxonomy" id="158019"/>
    <lineage>
        <taxon>Eukaryota</taxon>
        <taxon>Metazoa</taxon>
        <taxon>Spiralia</taxon>
        <taxon>Lophotrochozoa</taxon>
        <taxon>Mollusca</taxon>
        <taxon>Cephalopoda</taxon>
        <taxon>Coleoidea</taxon>
        <taxon>Decapodiformes</taxon>
        <taxon>Sepiida</taxon>
        <taxon>Sepiina</taxon>
        <taxon>Sepiidae</taxon>
        <taxon>Acanthosepion</taxon>
    </lineage>
</organism>
<keyword evidence="14" id="KW-1185">Reference proteome</keyword>
<dbReference type="EC" id="1.3.1.20" evidence="3"/>
<evidence type="ECO:0000256" key="3">
    <source>
        <dbReference type="ARBA" id="ARBA00038853"/>
    </source>
</evidence>
<dbReference type="SUPFAM" id="SSF55347">
    <property type="entry name" value="Glyceraldehyde-3-phosphate dehydrogenase-like, C-terminal domain"/>
    <property type="match status" value="1"/>
</dbReference>
<evidence type="ECO:0000256" key="1">
    <source>
        <dbReference type="ARBA" id="ARBA00010928"/>
    </source>
</evidence>
<dbReference type="EMBL" id="CAHIKZ030000385">
    <property type="protein sequence ID" value="CAE1171552.1"/>
    <property type="molecule type" value="Genomic_DNA"/>
</dbReference>
<evidence type="ECO:0000256" key="6">
    <source>
        <dbReference type="ARBA" id="ARBA00042926"/>
    </source>
</evidence>
<keyword evidence="2" id="KW-0560">Oxidoreductase</keyword>
<evidence type="ECO:0000259" key="12">
    <source>
        <dbReference type="Pfam" id="PF22725"/>
    </source>
</evidence>
<dbReference type="AlphaFoldDB" id="A0A812B567"/>
<dbReference type="SUPFAM" id="SSF51735">
    <property type="entry name" value="NAD(P)-binding Rossmann-fold domains"/>
    <property type="match status" value="1"/>
</dbReference>
<dbReference type="InterPro" id="IPR050984">
    <property type="entry name" value="Gfo/Idh/MocA_domain"/>
</dbReference>
<evidence type="ECO:0000313" key="14">
    <source>
        <dbReference type="Proteomes" id="UP000597762"/>
    </source>
</evidence>
<dbReference type="InterPro" id="IPR036291">
    <property type="entry name" value="NAD(P)-bd_dom_sf"/>
</dbReference>
<dbReference type="OrthoDB" id="2129491at2759"/>
<dbReference type="PANTHER" id="PTHR22604:SF105">
    <property type="entry name" value="TRANS-1,2-DIHYDROBENZENE-1,2-DIOL DEHYDROGENASE"/>
    <property type="match status" value="1"/>
</dbReference>
<dbReference type="GO" id="GO:0047115">
    <property type="term" value="F:trans-1,2-dihydrobenzene-1,2-diol dehydrogenase activity"/>
    <property type="evidence" value="ECO:0007669"/>
    <property type="project" value="UniProtKB-EC"/>
</dbReference>
<dbReference type="InterPro" id="IPR055170">
    <property type="entry name" value="GFO_IDH_MocA-like_dom"/>
</dbReference>
<comment type="caution">
    <text evidence="13">The sequence shown here is derived from an EMBL/GenBank/DDBJ whole genome shotgun (WGS) entry which is preliminary data.</text>
</comment>
<dbReference type="PANTHER" id="PTHR22604">
    <property type="entry name" value="OXIDOREDUCTASES"/>
    <property type="match status" value="1"/>
</dbReference>
<evidence type="ECO:0000256" key="4">
    <source>
        <dbReference type="ARBA" id="ARBA00038984"/>
    </source>
</evidence>
<comment type="catalytic activity">
    <reaction evidence="9">
        <text>(1R,2R)-1,2-dihydrobenzene-1,2-diol + NADP(+) = catechol + NADPH + H(+)</text>
        <dbReference type="Rhea" id="RHEA:16729"/>
        <dbReference type="ChEBI" id="CHEBI:10702"/>
        <dbReference type="ChEBI" id="CHEBI:15378"/>
        <dbReference type="ChEBI" id="CHEBI:18135"/>
        <dbReference type="ChEBI" id="CHEBI:57783"/>
        <dbReference type="ChEBI" id="CHEBI:58349"/>
        <dbReference type="EC" id="1.3.1.20"/>
    </reaction>
</comment>
<sequence>MKWGICGTGNICNDFSNSLQLLNHDDHQITAVAARDIDRAQKFAEKFKIPKAFGCYDDLAKEPTVDIVYIGVINFEHCRLSILMLNNGKHVLCEKPATLNLKELEKVLKVAKDKQLFFMEALWSRFFPAYEKVRNALDSKSLGEVRYVQAEFCHPMIHCEHVNKRELGGGGLLYIGIYTIQWALLAFKEKPDKIFAVGHLHETGVDQSATIIFKYKGGQMANLTYNTEFQSECTASICGTKGRIQLPYPFWCPTKVTINEEEMEFPLSSGEFKFNLVNSAGLSYEAECVRKCIEKGQLECPLFPHSESITLMTIMDEVRRQLGVKYDADDIEL</sequence>
<feature type="domain" description="Gfo/Idh/MocA-like oxidoreductase N-terminal" evidence="11">
    <location>
        <begin position="1"/>
        <end position="119"/>
    </location>
</feature>